<accession>A0A921NHR2</accession>
<evidence type="ECO:0000313" key="2">
    <source>
        <dbReference type="EMBL" id="HJH19473.1"/>
    </source>
</evidence>
<dbReference type="EMBL" id="DYTS01000223">
    <property type="protein sequence ID" value="HJH19473.1"/>
    <property type="molecule type" value="Genomic_DNA"/>
</dbReference>
<evidence type="ECO:0000313" key="3">
    <source>
        <dbReference type="Proteomes" id="UP000752172"/>
    </source>
</evidence>
<gene>
    <name evidence="2" type="ORF">K8W20_12250</name>
</gene>
<organism evidence="2 3">
    <name type="scientific">Pseudomonas lactis</name>
    <dbReference type="NCBI Taxonomy" id="1615674"/>
    <lineage>
        <taxon>Bacteria</taxon>
        <taxon>Pseudomonadati</taxon>
        <taxon>Pseudomonadota</taxon>
        <taxon>Gammaproteobacteria</taxon>
        <taxon>Pseudomonadales</taxon>
        <taxon>Pseudomonadaceae</taxon>
        <taxon>Pseudomonas</taxon>
    </lineage>
</organism>
<comment type="caution">
    <text evidence="2">The sequence shown here is derived from an EMBL/GenBank/DDBJ whole genome shotgun (WGS) entry which is preliminary data.</text>
</comment>
<keyword evidence="1" id="KW-0472">Membrane</keyword>
<reference evidence="2" key="1">
    <citation type="journal article" date="2021" name="PeerJ">
        <title>Extensive microbial diversity within the chicken gut microbiome revealed by metagenomics and culture.</title>
        <authorList>
            <person name="Gilroy R."/>
            <person name="Ravi A."/>
            <person name="Getino M."/>
            <person name="Pursley I."/>
            <person name="Horton D.L."/>
            <person name="Alikhan N.F."/>
            <person name="Baker D."/>
            <person name="Gharbi K."/>
            <person name="Hall N."/>
            <person name="Watson M."/>
            <person name="Adriaenssens E.M."/>
            <person name="Foster-Nyarko E."/>
            <person name="Jarju S."/>
            <person name="Secka A."/>
            <person name="Antonio M."/>
            <person name="Oren A."/>
            <person name="Chaudhuri R.R."/>
            <person name="La Ragione R."/>
            <person name="Hildebrand F."/>
            <person name="Pallen M.J."/>
        </authorList>
    </citation>
    <scope>NUCLEOTIDE SEQUENCE</scope>
    <source>
        <strain evidence="2">ChiSjej2B20-17149</strain>
    </source>
</reference>
<dbReference type="AlphaFoldDB" id="A0A921NHR2"/>
<protein>
    <submittedName>
        <fullName evidence="2">Uncharacterized protein</fullName>
    </submittedName>
</protein>
<proteinExistence type="predicted"/>
<feature type="transmembrane region" description="Helical" evidence="1">
    <location>
        <begin position="52"/>
        <end position="72"/>
    </location>
</feature>
<name>A0A921NHR2_9PSED</name>
<dbReference type="RefSeq" id="WP_278917238.1">
    <property type="nucleotide sequence ID" value="NZ_DYTS01000223.1"/>
</dbReference>
<dbReference type="Proteomes" id="UP000752172">
    <property type="component" value="Unassembled WGS sequence"/>
</dbReference>
<reference evidence="2" key="2">
    <citation type="submission" date="2021-09" db="EMBL/GenBank/DDBJ databases">
        <authorList>
            <person name="Gilroy R."/>
        </authorList>
    </citation>
    <scope>NUCLEOTIDE SEQUENCE</scope>
    <source>
        <strain evidence="2">ChiSjej2B20-17149</strain>
    </source>
</reference>
<keyword evidence="1" id="KW-1133">Transmembrane helix</keyword>
<evidence type="ECO:0000256" key="1">
    <source>
        <dbReference type="SAM" id="Phobius"/>
    </source>
</evidence>
<keyword evidence="1" id="KW-0812">Transmembrane</keyword>
<sequence length="87" mass="9528">MSNVNLVEVCSSAKKLLEQDPHGTENRAALEALAYYAELADSGELTKERLEGFLHGLAIVGTFTTVAYVEILHKLGRPLKSRETKAL</sequence>